<dbReference type="CDD" id="cd01335">
    <property type="entry name" value="Radical_SAM"/>
    <property type="match status" value="1"/>
</dbReference>
<name>A0A2K9NR00_BACTC</name>
<comment type="pathway">
    <text evidence="9">Protein modification; protein lipoylation via endogenous pathway; protein N(6)-(lipoyl)lysine from octanoyl-[acyl-carrier-protein]: step 2/2.</text>
</comment>
<evidence type="ECO:0000313" key="11">
    <source>
        <dbReference type="Proteomes" id="UP000235584"/>
    </source>
</evidence>
<dbReference type="GO" id="GO:0051539">
    <property type="term" value="F:4 iron, 4 sulfur cluster binding"/>
    <property type="evidence" value="ECO:0007669"/>
    <property type="project" value="UniProtKB-UniRule"/>
</dbReference>
<dbReference type="HAMAP" id="MF_00206">
    <property type="entry name" value="Lipoyl_synth"/>
    <property type="match status" value="1"/>
</dbReference>
<dbReference type="InterPro" id="IPR058240">
    <property type="entry name" value="rSAM_sf"/>
</dbReference>
<evidence type="ECO:0000256" key="5">
    <source>
        <dbReference type="ARBA" id="ARBA00022723"/>
    </source>
</evidence>
<dbReference type="NCBIfam" id="NF004019">
    <property type="entry name" value="PRK05481.1"/>
    <property type="match status" value="1"/>
</dbReference>
<dbReference type="EC" id="2.8.1.8" evidence="9"/>
<keyword evidence="3 9" id="KW-0808">Transferase</keyword>
<comment type="function">
    <text evidence="9">Catalyzes the radical-mediated insertion of two sulfur atoms into the C-6 and C-8 positions of the octanoyl moiety bound to the lipoyl domains of lipoate-dependent enzymes, thereby converting the octanoylated domains into lipoylated derivatives.</text>
</comment>
<evidence type="ECO:0000313" key="10">
    <source>
        <dbReference type="EMBL" id="AUN97931.1"/>
    </source>
</evidence>
<proteinExistence type="inferred from homology"/>
<dbReference type="GO" id="GO:0009249">
    <property type="term" value="P:protein lipoylation"/>
    <property type="evidence" value="ECO:0007669"/>
    <property type="project" value="UniProtKB-UniRule"/>
</dbReference>
<comment type="subcellular location">
    <subcellularLocation>
        <location evidence="9">Cytoplasm</location>
    </subcellularLocation>
</comment>
<gene>
    <name evidence="9 10" type="primary">lipA</name>
    <name evidence="10" type="ORF">C0V70_07385</name>
</gene>
<feature type="binding site" evidence="9">
    <location>
        <position position="91"/>
    </location>
    <ligand>
        <name>[4Fe-4S] cluster</name>
        <dbReference type="ChEBI" id="CHEBI:49883"/>
        <label>2</label>
        <note>4Fe-4S-S-AdoMet</note>
    </ligand>
</feature>
<dbReference type="Proteomes" id="UP000235584">
    <property type="component" value="Chromosome"/>
</dbReference>
<organism evidence="10 11">
    <name type="scientific">Bacteriovorax stolpii</name>
    <name type="common">Bdellovibrio stolpii</name>
    <dbReference type="NCBI Taxonomy" id="960"/>
    <lineage>
        <taxon>Bacteria</taxon>
        <taxon>Pseudomonadati</taxon>
        <taxon>Bdellovibrionota</taxon>
        <taxon>Bacteriovoracia</taxon>
        <taxon>Bacteriovoracales</taxon>
        <taxon>Bacteriovoracaceae</taxon>
        <taxon>Bacteriovorax</taxon>
    </lineage>
</organism>
<evidence type="ECO:0000256" key="2">
    <source>
        <dbReference type="ARBA" id="ARBA00022490"/>
    </source>
</evidence>
<evidence type="ECO:0000256" key="6">
    <source>
        <dbReference type="ARBA" id="ARBA00023004"/>
    </source>
</evidence>
<dbReference type="GO" id="GO:0016992">
    <property type="term" value="F:lipoate synthase activity"/>
    <property type="evidence" value="ECO:0007669"/>
    <property type="project" value="UniProtKB-UniRule"/>
</dbReference>
<dbReference type="PANTHER" id="PTHR10949:SF0">
    <property type="entry name" value="LIPOYL SYNTHASE, MITOCHONDRIAL"/>
    <property type="match status" value="1"/>
</dbReference>
<keyword evidence="11" id="KW-1185">Reference proteome</keyword>
<dbReference type="InterPro" id="IPR031691">
    <property type="entry name" value="LIAS_N"/>
</dbReference>
<dbReference type="SMART" id="SM00729">
    <property type="entry name" value="Elp3"/>
    <property type="match status" value="1"/>
</dbReference>
<dbReference type="NCBIfam" id="TIGR00510">
    <property type="entry name" value="lipA"/>
    <property type="match status" value="1"/>
</dbReference>
<evidence type="ECO:0000256" key="1">
    <source>
        <dbReference type="ARBA" id="ARBA00022485"/>
    </source>
</evidence>
<dbReference type="NCBIfam" id="NF009544">
    <property type="entry name" value="PRK12928.1"/>
    <property type="match status" value="1"/>
</dbReference>
<dbReference type="Gene3D" id="3.20.20.70">
    <property type="entry name" value="Aldolase class I"/>
    <property type="match status" value="1"/>
</dbReference>
<accession>A0A2K9NR00</accession>
<dbReference type="GO" id="GO:0046872">
    <property type="term" value="F:metal ion binding"/>
    <property type="evidence" value="ECO:0007669"/>
    <property type="project" value="UniProtKB-KW"/>
</dbReference>
<dbReference type="AlphaFoldDB" id="A0A2K9NR00"/>
<comment type="similarity">
    <text evidence="9">Belongs to the radical SAM superfamily. Lipoyl synthase family.</text>
</comment>
<keyword evidence="5 9" id="KW-0479">Metal-binding</keyword>
<feature type="binding site" evidence="9">
    <location>
        <position position="98"/>
    </location>
    <ligand>
        <name>[4Fe-4S] cluster</name>
        <dbReference type="ChEBI" id="CHEBI:49883"/>
        <label>2</label>
        <note>4Fe-4S-S-AdoMet</note>
    </ligand>
</feature>
<dbReference type="Pfam" id="PF04055">
    <property type="entry name" value="Radical_SAM"/>
    <property type="match status" value="1"/>
</dbReference>
<evidence type="ECO:0000256" key="8">
    <source>
        <dbReference type="ARBA" id="ARBA00047326"/>
    </source>
</evidence>
<keyword evidence="4 9" id="KW-0949">S-adenosyl-L-methionine</keyword>
<dbReference type="KEGG" id="bsto:C0V70_07385"/>
<keyword evidence="7 9" id="KW-0411">Iron-sulfur</keyword>
<keyword evidence="2 9" id="KW-0963">Cytoplasm</keyword>
<dbReference type="SFLD" id="SFLDS00029">
    <property type="entry name" value="Radical_SAM"/>
    <property type="match status" value="1"/>
</dbReference>
<dbReference type="InterPro" id="IPR013785">
    <property type="entry name" value="Aldolase_TIM"/>
</dbReference>
<sequence length="323" mass="36804">MSKTDYNYEDEKRKILEKKVRAQQTFTKKIEIEKKPEWFKVKLPGGENYREVKAELKKNKLWTVCEEAACPNLSECWAAKTATIMILGGTCTRACKFCHVDTGNPGGKLDLDEISNAAKMAQVMNLKYLVVTSVDRDDLEDYGASHFANVVKAIKQSNPSTLVETLVPDFNGSQKHMHTLAQSSPFVIAQNVETVERLTYDVRDRRAGYQQTLKCLEFYKNHYPDISTKTSLMVGLGETVDELIATMKDLRAIDVDIITFGQYLRPTKRHLPVLEYYHPSTFEMLKDKAYEMGFKFVASGPLVRSSYKAADYMEHLKAQGHMK</sequence>
<feature type="binding site" evidence="9">
    <location>
        <position position="95"/>
    </location>
    <ligand>
        <name>[4Fe-4S] cluster</name>
        <dbReference type="ChEBI" id="CHEBI:49883"/>
        <label>2</label>
        <note>4Fe-4S-S-AdoMet</note>
    </ligand>
</feature>
<dbReference type="GO" id="GO:0005737">
    <property type="term" value="C:cytoplasm"/>
    <property type="evidence" value="ECO:0007669"/>
    <property type="project" value="UniProtKB-SubCell"/>
</dbReference>
<feature type="binding site" evidence="9">
    <location>
        <position position="306"/>
    </location>
    <ligand>
        <name>[4Fe-4S] cluster</name>
        <dbReference type="ChEBI" id="CHEBI:49883"/>
        <label>1</label>
    </ligand>
</feature>
<dbReference type="PANTHER" id="PTHR10949">
    <property type="entry name" value="LIPOYL SYNTHASE"/>
    <property type="match status" value="1"/>
</dbReference>
<dbReference type="InterPro" id="IPR003698">
    <property type="entry name" value="Lipoyl_synth"/>
</dbReference>
<dbReference type="EMBL" id="CP025704">
    <property type="protein sequence ID" value="AUN97931.1"/>
    <property type="molecule type" value="Genomic_DNA"/>
</dbReference>
<dbReference type="RefSeq" id="WP_102243224.1">
    <property type="nucleotide sequence ID" value="NZ_CP025704.1"/>
</dbReference>
<dbReference type="SFLD" id="SFLDG01058">
    <property type="entry name" value="lipoyl_synthase_like"/>
    <property type="match status" value="1"/>
</dbReference>
<feature type="binding site" evidence="9">
    <location>
        <position position="65"/>
    </location>
    <ligand>
        <name>[4Fe-4S] cluster</name>
        <dbReference type="ChEBI" id="CHEBI:49883"/>
        <label>1</label>
    </ligand>
</feature>
<dbReference type="OrthoDB" id="9787898at2"/>
<dbReference type="FunFam" id="3.20.20.70:FF:000040">
    <property type="entry name" value="Lipoyl synthase"/>
    <property type="match status" value="1"/>
</dbReference>
<evidence type="ECO:0000256" key="9">
    <source>
        <dbReference type="HAMAP-Rule" id="MF_00206"/>
    </source>
</evidence>
<feature type="binding site" evidence="9">
    <location>
        <position position="70"/>
    </location>
    <ligand>
        <name>[4Fe-4S] cluster</name>
        <dbReference type="ChEBI" id="CHEBI:49883"/>
        <label>1</label>
    </ligand>
</feature>
<dbReference type="SFLD" id="SFLDF00271">
    <property type="entry name" value="lipoyl_synthase"/>
    <property type="match status" value="1"/>
</dbReference>
<comment type="cofactor">
    <cofactor evidence="9">
        <name>[4Fe-4S] cluster</name>
        <dbReference type="ChEBI" id="CHEBI:49883"/>
    </cofactor>
    <text evidence="9">Binds 2 [4Fe-4S] clusters per subunit. One cluster is coordinated with 3 cysteines and an exchangeable S-adenosyl-L-methionine.</text>
</comment>
<dbReference type="InterPro" id="IPR007197">
    <property type="entry name" value="rSAM"/>
</dbReference>
<evidence type="ECO:0000256" key="7">
    <source>
        <dbReference type="ARBA" id="ARBA00023014"/>
    </source>
</evidence>
<evidence type="ECO:0000256" key="4">
    <source>
        <dbReference type="ARBA" id="ARBA00022691"/>
    </source>
</evidence>
<feature type="binding site" evidence="9">
    <location>
        <position position="76"/>
    </location>
    <ligand>
        <name>[4Fe-4S] cluster</name>
        <dbReference type="ChEBI" id="CHEBI:49883"/>
        <label>1</label>
    </ligand>
</feature>
<evidence type="ECO:0000256" key="3">
    <source>
        <dbReference type="ARBA" id="ARBA00022679"/>
    </source>
</evidence>
<reference evidence="10 11" key="1">
    <citation type="submission" date="2018-01" db="EMBL/GenBank/DDBJ databases">
        <title>Complete genome sequence of Bacteriovorax stolpii DSM12778.</title>
        <authorList>
            <person name="Tang B."/>
            <person name="Chang J."/>
        </authorList>
    </citation>
    <scope>NUCLEOTIDE SEQUENCE [LARGE SCALE GENOMIC DNA]</scope>
    <source>
        <strain evidence="10 11">DSM 12778</strain>
    </source>
</reference>
<dbReference type="SUPFAM" id="SSF102114">
    <property type="entry name" value="Radical SAM enzymes"/>
    <property type="match status" value="1"/>
</dbReference>
<dbReference type="UniPathway" id="UPA00538">
    <property type="reaction ID" value="UER00593"/>
</dbReference>
<keyword evidence="6 9" id="KW-0408">Iron</keyword>
<protein>
    <recommendedName>
        <fullName evidence="9">Lipoyl synthase</fullName>
        <ecNumber evidence="9">2.8.1.8</ecNumber>
    </recommendedName>
    <alternativeName>
        <fullName evidence="9">Lip-syn</fullName>
        <shortName evidence="9">LS</shortName>
    </alternativeName>
    <alternativeName>
        <fullName evidence="9">Lipoate synthase</fullName>
    </alternativeName>
    <alternativeName>
        <fullName evidence="9">Lipoic acid synthase</fullName>
    </alternativeName>
    <alternativeName>
        <fullName evidence="9">Sulfur insertion protein LipA</fullName>
    </alternativeName>
</protein>
<dbReference type="PIRSF" id="PIRSF005963">
    <property type="entry name" value="Lipoyl_synth"/>
    <property type="match status" value="1"/>
</dbReference>
<dbReference type="Pfam" id="PF16881">
    <property type="entry name" value="LIAS_N"/>
    <property type="match status" value="1"/>
</dbReference>
<dbReference type="InterPro" id="IPR006638">
    <property type="entry name" value="Elp3/MiaA/NifB-like_rSAM"/>
</dbReference>
<dbReference type="PROSITE" id="PS51918">
    <property type="entry name" value="RADICAL_SAM"/>
    <property type="match status" value="1"/>
</dbReference>
<comment type="catalytic activity">
    <reaction evidence="8 9">
        <text>[[Fe-S] cluster scaffold protein carrying a second [4Fe-4S](2+) cluster] + N(6)-octanoyl-L-lysyl-[protein] + 2 oxidized [2Fe-2S]-[ferredoxin] + 2 S-adenosyl-L-methionine + 4 H(+) = [[Fe-S] cluster scaffold protein] + N(6)-[(R)-dihydrolipoyl]-L-lysyl-[protein] + 4 Fe(3+) + 2 hydrogen sulfide + 2 5'-deoxyadenosine + 2 L-methionine + 2 reduced [2Fe-2S]-[ferredoxin]</text>
        <dbReference type="Rhea" id="RHEA:16585"/>
        <dbReference type="Rhea" id="RHEA-COMP:9928"/>
        <dbReference type="Rhea" id="RHEA-COMP:10000"/>
        <dbReference type="Rhea" id="RHEA-COMP:10001"/>
        <dbReference type="Rhea" id="RHEA-COMP:10475"/>
        <dbReference type="Rhea" id="RHEA-COMP:14568"/>
        <dbReference type="Rhea" id="RHEA-COMP:14569"/>
        <dbReference type="ChEBI" id="CHEBI:15378"/>
        <dbReference type="ChEBI" id="CHEBI:17319"/>
        <dbReference type="ChEBI" id="CHEBI:29034"/>
        <dbReference type="ChEBI" id="CHEBI:29919"/>
        <dbReference type="ChEBI" id="CHEBI:33722"/>
        <dbReference type="ChEBI" id="CHEBI:33737"/>
        <dbReference type="ChEBI" id="CHEBI:33738"/>
        <dbReference type="ChEBI" id="CHEBI:57844"/>
        <dbReference type="ChEBI" id="CHEBI:59789"/>
        <dbReference type="ChEBI" id="CHEBI:78809"/>
        <dbReference type="ChEBI" id="CHEBI:83100"/>
        <dbReference type="EC" id="2.8.1.8"/>
    </reaction>
</comment>
<keyword evidence="1 9" id="KW-0004">4Fe-4S</keyword>